<evidence type="ECO:0000313" key="1">
    <source>
        <dbReference type="EMBL" id="RWX49357.1"/>
    </source>
</evidence>
<proteinExistence type="predicted"/>
<gene>
    <name evidence="1" type="ORF">VT99_10061</name>
</gene>
<dbReference type="Proteomes" id="UP000286862">
    <property type="component" value="Unassembled WGS sequence"/>
</dbReference>
<accession>A0A444J8H6</accession>
<organism evidence="1 2">
    <name type="scientific">Candidatus Electrothrix marina</name>
    <dbReference type="NCBI Taxonomy" id="1859130"/>
    <lineage>
        <taxon>Bacteria</taxon>
        <taxon>Pseudomonadati</taxon>
        <taxon>Thermodesulfobacteriota</taxon>
        <taxon>Desulfobulbia</taxon>
        <taxon>Desulfobulbales</taxon>
        <taxon>Desulfobulbaceae</taxon>
        <taxon>Candidatus Electrothrix</taxon>
    </lineage>
</organism>
<feature type="non-terminal residue" evidence="1">
    <location>
        <position position="1"/>
    </location>
</feature>
<protein>
    <recommendedName>
        <fullName evidence="3">Phosphoribosyl transferase domain-containing protein</fullName>
    </recommendedName>
</protein>
<name>A0A444J8H6_9BACT</name>
<dbReference type="InterPro" id="IPR000836">
    <property type="entry name" value="PRTase_dom"/>
</dbReference>
<sequence>NMPMRTDKNAFYRLSQYPIFTGKVLSKQQYIIADDTLAMGGTLASLRGFIENNGGNVILSVALTGHSGAASLNIKEEMLRAIYNKHGEELNEWWKTEIGFGIDKLTQGEAGHIKKAPNVEEIRNRIAKNRP</sequence>
<reference evidence="1 2" key="1">
    <citation type="submission" date="2017-01" db="EMBL/GenBank/DDBJ databases">
        <title>The cable genome- insights into the physiology and evolution of filamentous bacteria capable of sulfide oxidation via long distance electron transfer.</title>
        <authorList>
            <person name="Schreiber L."/>
            <person name="Bjerg J.T."/>
            <person name="Boggild A."/>
            <person name="Van De Vossenberg J."/>
            <person name="Meysman F."/>
            <person name="Nielsen L.P."/>
            <person name="Schramm A."/>
            <person name="Kjeldsen K.U."/>
        </authorList>
    </citation>
    <scope>NUCLEOTIDE SEQUENCE [LARGE SCALE GENOMIC DNA]</scope>
    <source>
        <strain evidence="1">A2</strain>
    </source>
</reference>
<dbReference type="AlphaFoldDB" id="A0A444J8H6"/>
<dbReference type="InterPro" id="IPR029057">
    <property type="entry name" value="PRTase-like"/>
</dbReference>
<evidence type="ECO:0008006" key="3">
    <source>
        <dbReference type="Google" id="ProtNLM"/>
    </source>
</evidence>
<dbReference type="SUPFAM" id="SSF53271">
    <property type="entry name" value="PRTase-like"/>
    <property type="match status" value="1"/>
</dbReference>
<dbReference type="EMBL" id="MTKQ01000006">
    <property type="protein sequence ID" value="RWX49357.1"/>
    <property type="molecule type" value="Genomic_DNA"/>
</dbReference>
<dbReference type="CDD" id="cd06223">
    <property type="entry name" value="PRTases_typeI"/>
    <property type="match status" value="1"/>
</dbReference>
<evidence type="ECO:0000313" key="2">
    <source>
        <dbReference type="Proteomes" id="UP000286862"/>
    </source>
</evidence>
<comment type="caution">
    <text evidence="1">The sequence shown here is derived from an EMBL/GenBank/DDBJ whole genome shotgun (WGS) entry which is preliminary data.</text>
</comment>